<feature type="region of interest" description="Disordered" evidence="1">
    <location>
        <begin position="74"/>
        <end position="190"/>
    </location>
</feature>
<evidence type="ECO:0000256" key="1">
    <source>
        <dbReference type="SAM" id="MobiDB-lite"/>
    </source>
</evidence>
<dbReference type="OrthoDB" id="4062651at2759"/>
<dbReference type="InParanoid" id="A0A165BIS8"/>
<evidence type="ECO:0000313" key="3">
    <source>
        <dbReference type="Proteomes" id="UP000077266"/>
    </source>
</evidence>
<dbReference type="AlphaFoldDB" id="A0A165BIS8"/>
<gene>
    <name evidence="2" type="ORF">EXIGLDRAFT_845322</name>
</gene>
<dbReference type="Proteomes" id="UP000077266">
    <property type="component" value="Unassembled WGS sequence"/>
</dbReference>
<dbReference type="STRING" id="1314781.A0A165BIS8"/>
<protein>
    <submittedName>
        <fullName evidence="2">Uncharacterized protein</fullName>
    </submittedName>
</protein>
<name>A0A165BIS8_EXIGL</name>
<reference evidence="2 3" key="1">
    <citation type="journal article" date="2016" name="Mol. Biol. Evol.">
        <title>Comparative Genomics of Early-Diverging Mushroom-Forming Fungi Provides Insights into the Origins of Lignocellulose Decay Capabilities.</title>
        <authorList>
            <person name="Nagy L.G."/>
            <person name="Riley R."/>
            <person name="Tritt A."/>
            <person name="Adam C."/>
            <person name="Daum C."/>
            <person name="Floudas D."/>
            <person name="Sun H."/>
            <person name="Yadav J.S."/>
            <person name="Pangilinan J."/>
            <person name="Larsson K.H."/>
            <person name="Matsuura K."/>
            <person name="Barry K."/>
            <person name="Labutti K."/>
            <person name="Kuo R."/>
            <person name="Ohm R.A."/>
            <person name="Bhattacharya S.S."/>
            <person name="Shirouzu T."/>
            <person name="Yoshinaga Y."/>
            <person name="Martin F.M."/>
            <person name="Grigoriev I.V."/>
            <person name="Hibbett D.S."/>
        </authorList>
    </citation>
    <scope>NUCLEOTIDE SEQUENCE [LARGE SCALE GENOMIC DNA]</scope>
    <source>
        <strain evidence="2 3">HHB12029</strain>
    </source>
</reference>
<accession>A0A165BIS8</accession>
<feature type="compositionally biased region" description="Low complexity" evidence="1">
    <location>
        <begin position="92"/>
        <end position="105"/>
    </location>
</feature>
<feature type="compositionally biased region" description="Basic and acidic residues" evidence="1">
    <location>
        <begin position="175"/>
        <end position="190"/>
    </location>
</feature>
<organism evidence="2 3">
    <name type="scientific">Exidia glandulosa HHB12029</name>
    <dbReference type="NCBI Taxonomy" id="1314781"/>
    <lineage>
        <taxon>Eukaryota</taxon>
        <taxon>Fungi</taxon>
        <taxon>Dikarya</taxon>
        <taxon>Basidiomycota</taxon>
        <taxon>Agaricomycotina</taxon>
        <taxon>Agaricomycetes</taxon>
        <taxon>Auriculariales</taxon>
        <taxon>Exidiaceae</taxon>
        <taxon>Exidia</taxon>
    </lineage>
</organism>
<dbReference type="EMBL" id="KV426456">
    <property type="protein sequence ID" value="KZV80727.1"/>
    <property type="molecule type" value="Genomic_DNA"/>
</dbReference>
<proteinExistence type="predicted"/>
<keyword evidence="3" id="KW-1185">Reference proteome</keyword>
<evidence type="ECO:0000313" key="2">
    <source>
        <dbReference type="EMBL" id="KZV80727.1"/>
    </source>
</evidence>
<sequence>MAQQTYTPKEVVDPAKERDWAYALGCLDWDNTAIVFTKRSFVEFLRYQGTTIDPNWGNVSKLPRYAQFGTIADADGTPATFAPAGEKKDPSRTTATGAESGASTSDYKPSRRVTSPPGGKETNSIFSEQEPVVAPPPRAPRKLASMQETPRDEVEEEVVAPAPQSDQPAFKPTRRVREAPGGHDSLKDLI</sequence>